<feature type="transmembrane region" description="Helical" evidence="2">
    <location>
        <begin position="100"/>
        <end position="122"/>
    </location>
</feature>
<sequence>LFLVLQVCITGALGIPGSGRDRNYTRNCFAGVFMGFSITSAVFGGIIILFYSIGISLIISKDSEIYYDDVESYNKYYHIKDSEIYYDDVESYNKYYHIKVVILPVMLIIGIATFLIGIWAAICTCLLKPCCEQPEEERYPADCYVIHALDGDVPMAYPMQPGSGGPQDSHQPVVLLPGAGAPPGQHEIFQSRLVNVSSSNAMSTSTDSSPQETEIPPSFKHGSYALMKNEKVG</sequence>
<feature type="region of interest" description="Disordered" evidence="1">
    <location>
        <begin position="199"/>
        <end position="233"/>
    </location>
</feature>
<dbReference type="EMBL" id="CALNXI010002344">
    <property type="protein sequence ID" value="CAH3186538.1"/>
    <property type="molecule type" value="Genomic_DNA"/>
</dbReference>
<feature type="compositionally biased region" description="Low complexity" evidence="1">
    <location>
        <begin position="199"/>
        <end position="209"/>
    </location>
</feature>
<keyword evidence="2" id="KW-0812">Transmembrane</keyword>
<proteinExistence type="predicted"/>
<evidence type="ECO:0000256" key="2">
    <source>
        <dbReference type="SAM" id="Phobius"/>
    </source>
</evidence>
<name>A0ABN8S4Q0_9CNID</name>
<evidence type="ECO:0000256" key="1">
    <source>
        <dbReference type="SAM" id="MobiDB-lite"/>
    </source>
</evidence>
<comment type="caution">
    <text evidence="3">The sequence shown here is derived from an EMBL/GenBank/DDBJ whole genome shotgun (WGS) entry which is preliminary data.</text>
</comment>
<feature type="transmembrane region" description="Helical" evidence="2">
    <location>
        <begin position="30"/>
        <end position="51"/>
    </location>
</feature>
<feature type="non-terminal residue" evidence="3">
    <location>
        <position position="1"/>
    </location>
</feature>
<dbReference type="Proteomes" id="UP001159427">
    <property type="component" value="Unassembled WGS sequence"/>
</dbReference>
<keyword evidence="2" id="KW-0472">Membrane</keyword>
<evidence type="ECO:0000313" key="3">
    <source>
        <dbReference type="EMBL" id="CAH3186538.1"/>
    </source>
</evidence>
<accession>A0ABN8S4Q0</accession>
<reference evidence="3 4" key="1">
    <citation type="submission" date="2022-05" db="EMBL/GenBank/DDBJ databases">
        <authorList>
            <consortium name="Genoscope - CEA"/>
            <person name="William W."/>
        </authorList>
    </citation>
    <scope>NUCLEOTIDE SEQUENCE [LARGE SCALE GENOMIC DNA]</scope>
</reference>
<keyword evidence="2" id="KW-1133">Transmembrane helix</keyword>
<protein>
    <submittedName>
        <fullName evidence="3">Uncharacterized protein</fullName>
    </submittedName>
</protein>
<evidence type="ECO:0000313" key="4">
    <source>
        <dbReference type="Proteomes" id="UP001159427"/>
    </source>
</evidence>
<keyword evidence="4" id="KW-1185">Reference proteome</keyword>
<gene>
    <name evidence="3" type="ORF">PEVE_00016953</name>
</gene>
<organism evidence="3 4">
    <name type="scientific">Porites evermanni</name>
    <dbReference type="NCBI Taxonomy" id="104178"/>
    <lineage>
        <taxon>Eukaryota</taxon>
        <taxon>Metazoa</taxon>
        <taxon>Cnidaria</taxon>
        <taxon>Anthozoa</taxon>
        <taxon>Hexacorallia</taxon>
        <taxon>Scleractinia</taxon>
        <taxon>Fungiina</taxon>
        <taxon>Poritidae</taxon>
        <taxon>Porites</taxon>
    </lineage>
</organism>